<dbReference type="InterPro" id="IPR013217">
    <property type="entry name" value="Methyltransf_12"/>
</dbReference>
<feature type="domain" description="Carrier" evidence="10">
    <location>
        <begin position="3273"/>
        <end position="3346"/>
    </location>
</feature>
<dbReference type="InterPro" id="IPR015422">
    <property type="entry name" value="PyrdxlP-dep_Trfase_small"/>
</dbReference>
<dbReference type="InterPro" id="IPR014030">
    <property type="entry name" value="Ketoacyl_synth_N"/>
</dbReference>
<dbReference type="Gene3D" id="3.30.559.30">
    <property type="entry name" value="Nonribosomal peptide synthetase, condensation domain"/>
    <property type="match status" value="1"/>
</dbReference>
<dbReference type="Pfam" id="PF00550">
    <property type="entry name" value="PP-binding"/>
    <property type="match status" value="3"/>
</dbReference>
<keyword evidence="6" id="KW-0663">Pyridoxal phosphate</keyword>
<evidence type="ECO:0000256" key="5">
    <source>
        <dbReference type="ARBA" id="ARBA00022737"/>
    </source>
</evidence>
<evidence type="ECO:0000256" key="4">
    <source>
        <dbReference type="ARBA" id="ARBA00022679"/>
    </source>
</evidence>
<dbReference type="Pfam" id="PF00668">
    <property type="entry name" value="Condensation"/>
    <property type="match status" value="1"/>
</dbReference>
<keyword evidence="4" id="KW-0808">Transferase</keyword>
<evidence type="ECO:0000259" key="10">
    <source>
        <dbReference type="PROSITE" id="PS50075"/>
    </source>
</evidence>
<dbReference type="Gene3D" id="3.40.47.10">
    <property type="match status" value="1"/>
</dbReference>
<sequence length="3369" mass="360122">MAFVYSGVGAHWPDMARPLARRDAGFRRRLEQVDAAFAPYSDLRLTGLLLGDGKADWDDTTLSYPATFAIQLALTDYLSAHGVRPAMVLGHSAGEVAAAVAADALTLDDAARLVSAHCELMRATPPGRMLHVALDAEAVAARLRDCRGLELAAINGPGASVVAGDDDALMPLLARLEHEGVSHRLLSVSLPFHSAAVEAGLPDFMAQLTALRPRASAVPFLSSCEATVLPGQTLDGGYWARHIRQPIRFVEAATLLGRLRPGCVIEVGPHPVLAQHIANLFGAQRLLLPVLPTLHREEGVALLDDTLATLAERPAAVSDSHHASPDTPTPDTAALTATLETALAETVGRPVPLAEALETSWGELGLSSVQTVALTRALAARLGRVLPATLAYRCPTPALLLAELAAVKPTATVATPRESTGDAPVAIVGMACRFPGGANDPAAYWALLESGRDPIGPIPPERWDAAAWYHPDRAAPGKSVSRWGGFIEGQDLRDFDARLFRLTPKEASALDPQQRLLLEVCWEALENAGFPPLSLKGRRVAVYAGLSTDDYKTATLYGNDLATLDPYSAAGAMDCTAAGRLSYFFGWQGANMAVDTACSSSLVALHLAVQALRQGECELAVVAGVNALLTPHLYVYFSKAGILSPTGRCHTFSDQADGYVRAEGCAVLILERESDAAAGGRRVRARIAATALNQDGASTGFSAPNGAAQSRVIEEAWQRAACRAADIDYLEAHGTGTPIGDPIELEALAEVLQRDGSRQTPLPIGSVKSQIGHLEAAAGIASLCKVVLAMEAGRIPASLHAEPPSSRVDWSTLPLEVVTGLRPWPARQGRRVAAVSSFGFSGTNSHVVVEVPDQPMPVLAPPERPLLLVLSAPTSEALTALAGRYAAALAHTDRAAAADLLFSSHGSRQSFAERLSVWGDEPAALATALTDPASPYRRTGQGEAAGLCFLFTGQGCQYPGMARQLYDSEPVFRRSLDLAESLLQADGHPGVLAGLLDASSDAAALAQTDRAQLAIFCFEAALAELWRHWGIEPDAVVGHSIGEFAAAVSAGVLEFADALWLVRQRGELMAALPEGGAMAALPLDAASAEAAIAPYGGRLALAAFNGPQRVVVSGETDALEELLAGLGPVGRQARRLQVSHAFHSPLMSAAAEAFAQCCAEVDYQPACCHWISSVDGEDYLGRVLDPGYFARQIVAPVRFDAALGRLGQTPGYSYVEIGPAAVLSALGLERPAAPPSPDNAWLASVRRGKAAADTLAEVLATLAARGHRVDWPRYAGPGRRRVDLPPYPFQRKRHWREPVLPGGRLDADAIYRRIDHYAERRFLDLLRNHYDVLREPGRPESRAALAARVDPARLGVLDGGLAVLARAGLIALDASSLTLLPAGSGHDAGSLATERAALLGRHPRMAGTLDLIDACLDAYPAILAGRLHPTEVLFPGGEMSRVAACYADNEVQDSYNRRVADVVAARLAGHPRRERLRILEVGTGTGSTTAAVRASLPADWHGRYLCTDISRGFFPYLQARLGQDATLEFALFDLEQPAAGQGLVAGEFDLIIANNVLHATADIVACLNNLRPLLAADGCLVLHEQVQPHGFVHLVFGIAPGWHRAVDRFRRLPDSPLLDLAHWHEALVEAGFRVEPVRDEASGQAVLLAMPDPVSSSLSSIAQEAFSMADPASLASSLSLVVGLIAQLTGLAADEVDADLSLLELGLDSLMLVQLGSQLERQHGLHATLAEFYEGLETARKIAGRLAETAPAAAAVAPPLQRAAPPATAAVPAPVLHAAPAAAPVMQPAAVPLDGSLQGVLALQLDAMSRLMQQQLSLLGHSAQPVVLQAAPAVQPAVAVQALQAPVVQPTEAERPAVPNFRSLKLDEDTLDQRQRRFVTELVERYTARTPGSRRLAQDHRRVLADWKNTLSFRYSLKEMMYPIASDRTEGSRLIDVDGNEYIDITMGCGIGLLGHSPASVVEAVQAQAARSFAIGPQTPLAAEVAAQVSRLTGMERVTFCNTGAEAVMMAVRLARAVTGRRKIVVFSGAYHGTWDGVLGVEHEGRVFPTGAGIPPGMVEDLLIVNYGTEEGLEQVRTHAHELAAVLVEPVQSRRPGFQPRAFLQSLREITAKSGTALIFDEMITGFRIAAGGAQEAFGIRADMATYGKIVGGGLPLSIVAGSARFLDAVDGGDWRYGDDSRPEHEVIYFGGTYVKHPLSLAAARAGLALIESSPTLYRDLNERTRRMAERLNSFFAAESVPITLNHFGSLFRFDGNGRYAALFQPIEMDLFALLLNLQGVYIWERRICFLSVAHSDADVERIITAVEQAVAQLRAGGFAFRSPDGPPPRKRSGPASPAQRRLFALNQLEGANTAYNVPLAIALHGPLDVAALEAALQGVFRRHDALRTRFFLDEQGVRQEVVAEAGLTLERASIEPAALTARLREFMRPFELGQAPLFRAVLFELGREHHVLAMDAHHIVVDGLSLNLIATELMALYQGKSLPRPLVQALDQSETAAPSPAGADYWRRQFASLPELLALPTDFPRPARRSQRGDDCYATLDAATTARLREAARQQRLPLFPVLLAAWSLLLQKMSGQDEVVVGVPVGGRSDERFAGTVGMFAQTLPLRLAGTVQSFVEHARQCHRVFLGALEHQDYPLEELLRALELQRDLSRNPLFDVMFIMENGEDRVYRLPGLRCETLTVSRGAAMFDLSMEAVEAEGGLQLRCEYATDLFRAETARRHLDLYLDLLRALPERLGSLTTELPFLSDVGRARQLSWGRGPDWTAAPATACAGIVAQVAERGAAIALVQGETQLSYRELLGRANQLAHTLRRRVALQANDRVALLCERTPDLLIGLLAILQAGAAYVPIDPDFPPERIAAMLEDSGARMVLGDAAALGRAVLPEMLPVQRIDRPDAGASDESPVTGIGPDDLAYVIFTSGSTGRPKGVMVRHRNAAAFFGQLGTSFGFAAGHRMLALTTVSFDIAALELLGTLWHGMTVVLASSREARDPATVLALLGEQQIDTLQLTPTRLAPLLALDGDGQLDRLETLLVGGEALSPALAARLATRPGRSFGVYGPTETTIWSSACLLDAASPCLGRALPGQQLFVLDRDGELLPEGAIGEIAIGGVGVSAGYLGQPELTDGRFVYRPALAEGPLYLTGDLGRWGADGRLYYVGRNDDQIKLRGTRIEPGEIEAALRHHPEVAEAAVTLRHDSTGEALLVAYLVLRGGMANGLDEATWRHWLAGKLPETMVPARFVALERLPQTPNGKLDRRALPEPAPRRAAEGARRVPATAAEAAVLQAFSEVLGVEAGLDDDYFVLGGDSIRALRLVARLHGAGFALSLDQIFSHPQAEALARQLTPLRQTATAEPTNPAGLAADELADLFR</sequence>
<dbReference type="InterPro" id="IPR005814">
    <property type="entry name" value="Aminotrans_3"/>
</dbReference>
<dbReference type="PANTHER" id="PTHR43775">
    <property type="entry name" value="FATTY ACID SYNTHASE"/>
    <property type="match status" value="1"/>
</dbReference>
<protein>
    <submittedName>
        <fullName evidence="12">Amino acid adenylation domain-containing protein</fullName>
    </submittedName>
</protein>
<dbReference type="SMART" id="SM00823">
    <property type="entry name" value="PKS_PP"/>
    <property type="match status" value="3"/>
</dbReference>
<keyword evidence="3" id="KW-0597">Phosphoprotein</keyword>
<dbReference type="Pfam" id="PF02801">
    <property type="entry name" value="Ketoacyl-synt_C"/>
    <property type="match status" value="1"/>
</dbReference>
<dbReference type="EMBL" id="JBHSBU010000001">
    <property type="protein sequence ID" value="MFC4159114.1"/>
    <property type="molecule type" value="Genomic_DNA"/>
</dbReference>
<dbReference type="SUPFAM" id="SSF47336">
    <property type="entry name" value="ACP-like"/>
    <property type="match status" value="3"/>
</dbReference>
<dbReference type="RefSeq" id="WP_378162522.1">
    <property type="nucleotide sequence ID" value="NZ_JBHSBU010000001.1"/>
</dbReference>
<dbReference type="PROSITE" id="PS00455">
    <property type="entry name" value="AMP_BINDING"/>
    <property type="match status" value="1"/>
</dbReference>
<dbReference type="CDD" id="cd19531">
    <property type="entry name" value="LCL_NRPS-like"/>
    <property type="match status" value="1"/>
</dbReference>
<dbReference type="InterPro" id="IPR014031">
    <property type="entry name" value="Ketoacyl_synth_C"/>
</dbReference>
<dbReference type="Proteomes" id="UP001595791">
    <property type="component" value="Unassembled WGS sequence"/>
</dbReference>
<evidence type="ECO:0000256" key="6">
    <source>
        <dbReference type="ARBA" id="ARBA00022898"/>
    </source>
</evidence>
<dbReference type="SUPFAM" id="SSF56801">
    <property type="entry name" value="Acetyl-CoA synthetase-like"/>
    <property type="match status" value="1"/>
</dbReference>
<feature type="domain" description="Carrier" evidence="10">
    <location>
        <begin position="1672"/>
        <end position="1750"/>
    </location>
</feature>
<dbReference type="Gene3D" id="1.10.1200.10">
    <property type="entry name" value="ACP-like"/>
    <property type="match status" value="3"/>
</dbReference>
<comment type="similarity">
    <text evidence="8">In the C-terminal section; belongs to the NRP synthetase family.</text>
</comment>
<dbReference type="CDD" id="cd05930">
    <property type="entry name" value="A_NRPS"/>
    <property type="match status" value="1"/>
</dbReference>
<dbReference type="Gene3D" id="3.30.559.10">
    <property type="entry name" value="Chloramphenicol acetyltransferase-like domain"/>
    <property type="match status" value="1"/>
</dbReference>
<keyword evidence="7" id="KW-0511">Multifunctional enzyme</keyword>
<dbReference type="InterPro" id="IPR023213">
    <property type="entry name" value="CAT-like_dom_sf"/>
</dbReference>
<name>A0ABV8MLR8_9NEIS</name>
<feature type="region of interest" description="Disordered" evidence="9">
    <location>
        <begin position="3250"/>
        <end position="3271"/>
    </location>
</feature>
<dbReference type="Gene3D" id="3.90.1150.10">
    <property type="entry name" value="Aspartate Aminotransferase, domain 1"/>
    <property type="match status" value="1"/>
</dbReference>
<accession>A0ABV8MLR8</accession>
<dbReference type="Gene3D" id="3.30.70.3290">
    <property type="match status" value="1"/>
</dbReference>
<dbReference type="InterPro" id="IPR020806">
    <property type="entry name" value="PKS_PP-bd"/>
</dbReference>
<evidence type="ECO:0000313" key="12">
    <source>
        <dbReference type="EMBL" id="MFC4159114.1"/>
    </source>
</evidence>
<evidence type="ECO:0000256" key="7">
    <source>
        <dbReference type="ARBA" id="ARBA00023268"/>
    </source>
</evidence>
<dbReference type="InterPro" id="IPR050091">
    <property type="entry name" value="PKS_NRPS_Biosynth_Enz"/>
</dbReference>
<feature type="compositionally biased region" description="Basic and acidic residues" evidence="9">
    <location>
        <begin position="3252"/>
        <end position="3271"/>
    </location>
</feature>
<dbReference type="Gene3D" id="3.30.300.30">
    <property type="match status" value="1"/>
</dbReference>
<dbReference type="InterPro" id="IPR010071">
    <property type="entry name" value="AA_adenyl_dom"/>
</dbReference>
<dbReference type="Pfam" id="PF00109">
    <property type="entry name" value="ketoacyl-synt"/>
    <property type="match status" value="1"/>
</dbReference>
<dbReference type="Pfam" id="PF00202">
    <property type="entry name" value="Aminotran_3"/>
    <property type="match status" value="1"/>
</dbReference>
<dbReference type="Pfam" id="PF13193">
    <property type="entry name" value="AMP-binding_C"/>
    <property type="match status" value="1"/>
</dbReference>
<dbReference type="InterPro" id="IPR000873">
    <property type="entry name" value="AMP-dep_synth/lig_dom"/>
</dbReference>
<keyword evidence="13" id="KW-1185">Reference proteome</keyword>
<dbReference type="Pfam" id="PF00501">
    <property type="entry name" value="AMP-binding"/>
    <property type="match status" value="1"/>
</dbReference>
<feature type="domain" description="Carrier" evidence="10">
    <location>
        <begin position="333"/>
        <end position="408"/>
    </location>
</feature>
<dbReference type="SMART" id="SM00827">
    <property type="entry name" value="PKS_AT"/>
    <property type="match status" value="2"/>
</dbReference>
<dbReference type="Pfam" id="PF08242">
    <property type="entry name" value="Methyltransf_12"/>
    <property type="match status" value="1"/>
</dbReference>
<comment type="caution">
    <text evidence="12">The sequence shown here is derived from an EMBL/GenBank/DDBJ whole genome shotgun (WGS) entry which is preliminary data.</text>
</comment>
<dbReference type="CDD" id="cd00833">
    <property type="entry name" value="PKS"/>
    <property type="match status" value="1"/>
</dbReference>
<comment type="cofactor">
    <cofactor evidence="1">
        <name>pantetheine 4'-phosphate</name>
        <dbReference type="ChEBI" id="CHEBI:47942"/>
    </cofactor>
</comment>
<gene>
    <name evidence="12" type="ORF">ACFOW7_07060</name>
</gene>
<dbReference type="PROSITE" id="PS00012">
    <property type="entry name" value="PHOSPHOPANTETHEINE"/>
    <property type="match status" value="2"/>
</dbReference>
<dbReference type="SUPFAM" id="SSF53335">
    <property type="entry name" value="S-adenosyl-L-methionine-dependent methyltransferases"/>
    <property type="match status" value="1"/>
</dbReference>
<keyword evidence="5" id="KW-0677">Repeat</keyword>
<dbReference type="InterPro" id="IPR015424">
    <property type="entry name" value="PyrdxlP-dep_Trfase"/>
</dbReference>
<dbReference type="Gene3D" id="2.30.38.10">
    <property type="entry name" value="Luciferase, Domain 3"/>
    <property type="match status" value="1"/>
</dbReference>
<dbReference type="Gene3D" id="3.40.640.10">
    <property type="entry name" value="Type I PLP-dependent aspartate aminotransferase-like (Major domain)"/>
    <property type="match status" value="1"/>
</dbReference>
<dbReference type="SUPFAM" id="SSF53383">
    <property type="entry name" value="PLP-dependent transferases"/>
    <property type="match status" value="1"/>
</dbReference>
<feature type="domain" description="Ketosynthase family 3 (KS3)" evidence="11">
    <location>
        <begin position="422"/>
        <end position="851"/>
    </location>
</feature>
<dbReference type="InterPro" id="IPR016035">
    <property type="entry name" value="Acyl_Trfase/lysoPLipase"/>
</dbReference>
<dbReference type="CDD" id="cd02440">
    <property type="entry name" value="AdoMet_MTases"/>
    <property type="match status" value="1"/>
</dbReference>
<dbReference type="InterPro" id="IPR020845">
    <property type="entry name" value="AMP-binding_CS"/>
</dbReference>
<dbReference type="PROSITE" id="PS52004">
    <property type="entry name" value="KS3_2"/>
    <property type="match status" value="1"/>
</dbReference>
<dbReference type="Gene3D" id="3.40.50.150">
    <property type="entry name" value="Vaccinia Virus protein VP39"/>
    <property type="match status" value="1"/>
</dbReference>
<dbReference type="InterPro" id="IPR032821">
    <property type="entry name" value="PKS_assoc"/>
</dbReference>
<dbReference type="SUPFAM" id="SSF52777">
    <property type="entry name" value="CoA-dependent acyltransferases"/>
    <property type="match status" value="2"/>
</dbReference>
<dbReference type="InterPro" id="IPR025110">
    <property type="entry name" value="AMP-bd_C"/>
</dbReference>
<dbReference type="SUPFAM" id="SSF53901">
    <property type="entry name" value="Thiolase-like"/>
    <property type="match status" value="1"/>
</dbReference>
<dbReference type="InterPro" id="IPR020841">
    <property type="entry name" value="PKS_Beta-ketoAc_synthase_dom"/>
</dbReference>
<dbReference type="SMART" id="SM00825">
    <property type="entry name" value="PKS_KS"/>
    <property type="match status" value="1"/>
</dbReference>
<evidence type="ECO:0000256" key="9">
    <source>
        <dbReference type="SAM" id="MobiDB-lite"/>
    </source>
</evidence>
<dbReference type="InterPro" id="IPR006162">
    <property type="entry name" value="Ppantetheine_attach_site"/>
</dbReference>
<dbReference type="Pfam" id="PF00698">
    <property type="entry name" value="Acyl_transf_1"/>
    <property type="match status" value="2"/>
</dbReference>
<dbReference type="InterPro" id="IPR001242">
    <property type="entry name" value="Condensation_dom"/>
</dbReference>
<dbReference type="Gene3D" id="3.40.50.980">
    <property type="match status" value="2"/>
</dbReference>
<reference evidence="13" key="1">
    <citation type="journal article" date="2019" name="Int. J. Syst. Evol. Microbiol.">
        <title>The Global Catalogue of Microorganisms (GCM) 10K type strain sequencing project: providing services to taxonomists for standard genome sequencing and annotation.</title>
        <authorList>
            <consortium name="The Broad Institute Genomics Platform"/>
            <consortium name="The Broad Institute Genome Sequencing Center for Infectious Disease"/>
            <person name="Wu L."/>
            <person name="Ma J."/>
        </authorList>
    </citation>
    <scope>NUCLEOTIDE SEQUENCE [LARGE SCALE GENOMIC DNA]</scope>
    <source>
        <strain evidence="13">LMG 29894</strain>
    </source>
</reference>
<evidence type="ECO:0000256" key="2">
    <source>
        <dbReference type="ARBA" id="ARBA00022450"/>
    </source>
</evidence>
<dbReference type="NCBIfam" id="TIGR01733">
    <property type="entry name" value="AA-adenyl-dom"/>
    <property type="match status" value="1"/>
</dbReference>
<keyword evidence="2" id="KW-0596">Phosphopantetheine</keyword>
<dbReference type="InterPro" id="IPR045851">
    <property type="entry name" value="AMP-bd_C_sf"/>
</dbReference>
<dbReference type="SUPFAM" id="SSF52151">
    <property type="entry name" value="FabD/lysophospholipase-like"/>
    <property type="match status" value="2"/>
</dbReference>
<dbReference type="InterPro" id="IPR016039">
    <property type="entry name" value="Thiolase-like"/>
</dbReference>
<dbReference type="InterPro" id="IPR029063">
    <property type="entry name" value="SAM-dependent_MTases_sf"/>
</dbReference>
<dbReference type="SUPFAM" id="SSF55048">
    <property type="entry name" value="Probable ACP-binding domain of malonyl-CoA ACP transacylase"/>
    <property type="match status" value="2"/>
</dbReference>
<dbReference type="InterPro" id="IPR009081">
    <property type="entry name" value="PP-bd_ACP"/>
</dbReference>
<dbReference type="Pfam" id="PF16197">
    <property type="entry name" value="KAsynt_C_assoc"/>
    <property type="match status" value="1"/>
</dbReference>
<dbReference type="PROSITE" id="PS50075">
    <property type="entry name" value="CARRIER"/>
    <property type="match status" value="3"/>
</dbReference>
<evidence type="ECO:0000313" key="13">
    <source>
        <dbReference type="Proteomes" id="UP001595791"/>
    </source>
</evidence>
<evidence type="ECO:0000256" key="1">
    <source>
        <dbReference type="ARBA" id="ARBA00001957"/>
    </source>
</evidence>
<dbReference type="InterPro" id="IPR001227">
    <property type="entry name" value="Ac_transferase_dom_sf"/>
</dbReference>
<dbReference type="PANTHER" id="PTHR43775:SF37">
    <property type="entry name" value="SI:DKEY-61P9.11"/>
    <property type="match status" value="1"/>
</dbReference>
<dbReference type="InterPro" id="IPR036736">
    <property type="entry name" value="ACP-like_sf"/>
</dbReference>
<dbReference type="InterPro" id="IPR015421">
    <property type="entry name" value="PyrdxlP-dep_Trfase_major"/>
</dbReference>
<evidence type="ECO:0000256" key="8">
    <source>
        <dbReference type="ARBA" id="ARBA00029443"/>
    </source>
</evidence>
<evidence type="ECO:0000256" key="3">
    <source>
        <dbReference type="ARBA" id="ARBA00022553"/>
    </source>
</evidence>
<organism evidence="12 13">
    <name type="scientific">Chitinimonas lacunae</name>
    <dbReference type="NCBI Taxonomy" id="1963018"/>
    <lineage>
        <taxon>Bacteria</taxon>
        <taxon>Pseudomonadati</taxon>
        <taxon>Pseudomonadota</taxon>
        <taxon>Betaproteobacteria</taxon>
        <taxon>Neisseriales</taxon>
        <taxon>Chitinibacteraceae</taxon>
        <taxon>Chitinimonas</taxon>
    </lineage>
</organism>
<dbReference type="InterPro" id="IPR014043">
    <property type="entry name" value="Acyl_transferase_dom"/>
</dbReference>
<dbReference type="Gene3D" id="3.40.366.10">
    <property type="entry name" value="Malonyl-Coenzyme A Acyl Carrier Protein, domain 2"/>
    <property type="match status" value="2"/>
</dbReference>
<evidence type="ECO:0000259" key="11">
    <source>
        <dbReference type="PROSITE" id="PS52004"/>
    </source>
</evidence>
<dbReference type="InterPro" id="IPR016036">
    <property type="entry name" value="Malonyl_transacylase_ACP-bd"/>
</dbReference>
<proteinExistence type="inferred from homology"/>